<dbReference type="Gene3D" id="1.10.4020.10">
    <property type="entry name" value="DNA breaking-rejoining enzymes"/>
    <property type="match status" value="1"/>
</dbReference>
<dbReference type="SMART" id="SM00343">
    <property type="entry name" value="ZnF_C2HC"/>
    <property type="match status" value="1"/>
</dbReference>
<dbReference type="GeneID" id="110989745"/>
<dbReference type="InterPro" id="IPR038269">
    <property type="entry name" value="SCAN_sf"/>
</dbReference>
<evidence type="ECO:0000256" key="3">
    <source>
        <dbReference type="SAM" id="MobiDB-lite"/>
    </source>
</evidence>
<feature type="compositionally biased region" description="Polar residues" evidence="3">
    <location>
        <begin position="304"/>
        <end position="313"/>
    </location>
</feature>
<dbReference type="AlphaFoldDB" id="A0A8B7ZY52"/>
<name>A0A8B7ZY52_ACAPL</name>
<feature type="coiled-coil region" evidence="2">
    <location>
        <begin position="31"/>
        <end position="72"/>
    </location>
</feature>
<dbReference type="RefSeq" id="XP_022110022.1">
    <property type="nucleotide sequence ID" value="XM_022254330.1"/>
</dbReference>
<feature type="domain" description="CCHC-type" evidence="4">
    <location>
        <begin position="321"/>
        <end position="335"/>
    </location>
</feature>
<dbReference type="OMA" id="FVCVERE"/>
<evidence type="ECO:0000259" key="4">
    <source>
        <dbReference type="PROSITE" id="PS50158"/>
    </source>
</evidence>
<evidence type="ECO:0000256" key="2">
    <source>
        <dbReference type="SAM" id="Coils"/>
    </source>
</evidence>
<dbReference type="GO" id="GO:0003676">
    <property type="term" value="F:nucleic acid binding"/>
    <property type="evidence" value="ECO:0007669"/>
    <property type="project" value="InterPro"/>
</dbReference>
<keyword evidence="2" id="KW-0175">Coiled coil</keyword>
<keyword evidence="1" id="KW-0479">Metal-binding</keyword>
<evidence type="ECO:0000256" key="1">
    <source>
        <dbReference type="PROSITE-ProRule" id="PRU00047"/>
    </source>
</evidence>
<dbReference type="InterPro" id="IPR001878">
    <property type="entry name" value="Znf_CCHC"/>
</dbReference>
<reference evidence="6" key="1">
    <citation type="submission" date="2025-08" db="UniProtKB">
        <authorList>
            <consortium name="RefSeq"/>
        </authorList>
    </citation>
    <scope>IDENTIFICATION</scope>
</reference>
<sequence>MDGSEIEQLTTLGRECGLEGAALLEFVCVEREKLRRENERIARDERAYQLELRRHEREKTELEVKLETAKRASVSSDDGNPSSRYKARAPKLPAFDDKLDDLDAYLQRYERYAISQEWDKGDWAINLSALLKGKALEVYSRLSLTDVTNYDVLKEALLKRFHLTEHGFRVNFRAAKPEVGETFPQFAVRLDNILGRWIDMAKADKTYNGLKDLILREQFLNSCDVELSTFLKERQPKSLADMARYAEQYAEAHGSFGTQLIRKQTTQSLPRPQHQPYQQQQYRAQPRNYPQTQRFDRSGPTGVTRPQTANWSTPRPPQKTCYLCHRPGHFARDCPLLNVCDRA</sequence>
<protein>
    <submittedName>
        <fullName evidence="6">Uncharacterized protein LOC110989745</fullName>
    </submittedName>
</protein>
<dbReference type="Pfam" id="PF00098">
    <property type="entry name" value="zf-CCHC"/>
    <property type="match status" value="1"/>
</dbReference>
<dbReference type="Proteomes" id="UP000694845">
    <property type="component" value="Unplaced"/>
</dbReference>
<dbReference type="PANTHER" id="PTHR46888:SF1">
    <property type="entry name" value="RIBONUCLEASE H"/>
    <property type="match status" value="1"/>
</dbReference>
<dbReference type="GO" id="GO:0008270">
    <property type="term" value="F:zinc ion binding"/>
    <property type="evidence" value="ECO:0007669"/>
    <property type="project" value="UniProtKB-KW"/>
</dbReference>
<keyword evidence="5" id="KW-1185">Reference proteome</keyword>
<evidence type="ECO:0000313" key="5">
    <source>
        <dbReference type="Proteomes" id="UP000694845"/>
    </source>
</evidence>
<keyword evidence="1" id="KW-0862">Zinc</keyword>
<feature type="compositionally biased region" description="Low complexity" evidence="3">
    <location>
        <begin position="270"/>
        <end position="291"/>
    </location>
</feature>
<feature type="region of interest" description="Disordered" evidence="3">
    <location>
        <begin position="266"/>
        <end position="316"/>
    </location>
</feature>
<dbReference type="PANTHER" id="PTHR46888">
    <property type="entry name" value="ZINC KNUCKLE DOMAINCONTAINING PROTEIN-RELATED"/>
    <property type="match status" value="1"/>
</dbReference>
<dbReference type="SUPFAM" id="SSF47353">
    <property type="entry name" value="Retrovirus capsid dimerization domain-like"/>
    <property type="match status" value="1"/>
</dbReference>
<dbReference type="Gene3D" id="4.10.60.10">
    <property type="entry name" value="Zinc finger, CCHC-type"/>
    <property type="match status" value="1"/>
</dbReference>
<gene>
    <name evidence="6" type="primary">LOC110989745</name>
</gene>
<organism evidence="5 6">
    <name type="scientific">Acanthaster planci</name>
    <name type="common">Crown-of-thorns starfish</name>
    <dbReference type="NCBI Taxonomy" id="133434"/>
    <lineage>
        <taxon>Eukaryota</taxon>
        <taxon>Metazoa</taxon>
        <taxon>Echinodermata</taxon>
        <taxon>Eleutherozoa</taxon>
        <taxon>Asterozoa</taxon>
        <taxon>Asteroidea</taxon>
        <taxon>Valvatacea</taxon>
        <taxon>Valvatida</taxon>
        <taxon>Acanthasteridae</taxon>
        <taxon>Acanthaster</taxon>
    </lineage>
</organism>
<proteinExistence type="predicted"/>
<dbReference type="InterPro" id="IPR036875">
    <property type="entry name" value="Znf_CCHC_sf"/>
</dbReference>
<accession>A0A8B7ZY52</accession>
<evidence type="ECO:0000313" key="6">
    <source>
        <dbReference type="RefSeq" id="XP_022110022.1"/>
    </source>
</evidence>
<dbReference type="PROSITE" id="PS50158">
    <property type="entry name" value="ZF_CCHC"/>
    <property type="match status" value="1"/>
</dbReference>
<dbReference type="KEGG" id="aplc:110989745"/>
<dbReference type="OrthoDB" id="10051775at2759"/>
<keyword evidence="1" id="KW-0863">Zinc-finger</keyword>
<dbReference type="SUPFAM" id="SSF57756">
    <property type="entry name" value="Retrovirus zinc finger-like domains"/>
    <property type="match status" value="1"/>
</dbReference>